<keyword evidence="3" id="KW-1185">Reference proteome</keyword>
<gene>
    <name evidence="2" type="ORF">OGAPHI_006994</name>
</gene>
<accession>A0A9P8SZ63</accession>
<reference evidence="2" key="2">
    <citation type="submission" date="2021-01" db="EMBL/GenBank/DDBJ databases">
        <authorList>
            <person name="Schikora-Tamarit M.A."/>
        </authorList>
    </citation>
    <scope>NUCLEOTIDE SEQUENCE</scope>
    <source>
        <strain evidence="2">CBS6075</strain>
    </source>
</reference>
<feature type="region of interest" description="Disordered" evidence="1">
    <location>
        <begin position="109"/>
        <end position="135"/>
    </location>
</feature>
<sequence length="159" mass="17842">MALDFEANASKIIALRNRALIQAATSKDVSTRQNYERLLLERRLASDVKEKEAELRNREKGRFDLIQLGANELEMLKNLPRAFLVNSPPRKQKRPTPSAVATIAAQLDTNAGQDQLPTQLPQATNQGYLPPPDTISNAEVRSAKRVHRSVPEFVPKLDY</sequence>
<evidence type="ECO:0000313" key="2">
    <source>
        <dbReference type="EMBL" id="KAH3660408.1"/>
    </source>
</evidence>
<feature type="compositionally biased region" description="Polar residues" evidence="1">
    <location>
        <begin position="109"/>
        <end position="127"/>
    </location>
</feature>
<proteinExistence type="predicted"/>
<evidence type="ECO:0000313" key="3">
    <source>
        <dbReference type="Proteomes" id="UP000769157"/>
    </source>
</evidence>
<protein>
    <submittedName>
        <fullName evidence="2">Uncharacterized protein</fullName>
    </submittedName>
</protein>
<dbReference type="RefSeq" id="XP_046058111.1">
    <property type="nucleotide sequence ID" value="XM_046208342.1"/>
</dbReference>
<organism evidence="2 3">
    <name type="scientific">Ogataea philodendri</name>
    <dbReference type="NCBI Taxonomy" id="1378263"/>
    <lineage>
        <taxon>Eukaryota</taxon>
        <taxon>Fungi</taxon>
        <taxon>Dikarya</taxon>
        <taxon>Ascomycota</taxon>
        <taxon>Saccharomycotina</taxon>
        <taxon>Pichiomycetes</taxon>
        <taxon>Pichiales</taxon>
        <taxon>Pichiaceae</taxon>
        <taxon>Ogataea</taxon>
    </lineage>
</organism>
<dbReference type="EMBL" id="JAEUBE010000504">
    <property type="protein sequence ID" value="KAH3660408.1"/>
    <property type="molecule type" value="Genomic_DNA"/>
</dbReference>
<dbReference type="GeneID" id="70238958"/>
<comment type="caution">
    <text evidence="2">The sequence shown here is derived from an EMBL/GenBank/DDBJ whole genome shotgun (WGS) entry which is preliminary data.</text>
</comment>
<reference evidence="2" key="1">
    <citation type="journal article" date="2021" name="Open Biol.">
        <title>Shared evolutionary footprints suggest mitochondrial oxidative damage underlies multiple complex I losses in fungi.</title>
        <authorList>
            <person name="Schikora-Tamarit M.A."/>
            <person name="Marcet-Houben M."/>
            <person name="Nosek J."/>
            <person name="Gabaldon T."/>
        </authorList>
    </citation>
    <scope>NUCLEOTIDE SEQUENCE</scope>
    <source>
        <strain evidence="2">CBS6075</strain>
    </source>
</reference>
<dbReference type="Proteomes" id="UP000769157">
    <property type="component" value="Unassembled WGS sequence"/>
</dbReference>
<evidence type="ECO:0000256" key="1">
    <source>
        <dbReference type="SAM" id="MobiDB-lite"/>
    </source>
</evidence>
<name>A0A9P8SZ63_9ASCO</name>
<dbReference type="AlphaFoldDB" id="A0A9P8SZ63"/>
<dbReference type="OrthoDB" id="10346785at2759"/>